<dbReference type="Pfam" id="PF17279">
    <property type="entry name" value="DUF5344"/>
    <property type="match status" value="1"/>
</dbReference>
<dbReference type="AlphaFoldDB" id="A0A2K4AI62"/>
<dbReference type="Proteomes" id="UP000236395">
    <property type="component" value="Unassembled WGS sequence"/>
</dbReference>
<accession>A0A077UJ95</accession>
<dbReference type="Proteomes" id="UP000044616">
    <property type="component" value="Unassembled WGS sequence"/>
</dbReference>
<dbReference type="EMBL" id="JADAMT010000001">
    <property type="protein sequence ID" value="MBE2127628.1"/>
    <property type="molecule type" value="Genomic_DNA"/>
</dbReference>
<evidence type="ECO:0000313" key="5">
    <source>
        <dbReference type="Proteomes" id="UP000236395"/>
    </source>
</evidence>
<proteinExistence type="predicted"/>
<dbReference type="GeneID" id="98344612"/>
<reference evidence="3 5" key="2">
    <citation type="submission" date="2017-08" db="EMBL/GenBank/DDBJ databases">
        <title>Draft genome sequences of 64 type strains of genus Staph aureus.</title>
        <authorList>
            <person name="Cole K."/>
            <person name="Golubchik T."/>
            <person name="Russell J."/>
            <person name="Foster D."/>
            <person name="Llewelyn M."/>
            <person name="Wilson D."/>
            <person name="Crook D."/>
            <person name="Paul J."/>
        </authorList>
    </citation>
    <scope>NUCLEOTIDE SEQUENCE [LARGE SCALE GENOMIC DNA]</scope>
    <source>
        <strain evidence="3 5">DSM 28300</strain>
    </source>
</reference>
<gene>
    <name evidence="3" type="ORF">CD116_06100</name>
    <name evidence="1" type="ORF">ERS140147_00377</name>
    <name evidence="2" type="ORF">ILQ21_00920</name>
</gene>
<evidence type="ECO:0000313" key="2">
    <source>
        <dbReference type="EMBL" id="MBE2127628.1"/>
    </source>
</evidence>
<dbReference type="RefSeq" id="WP_047529246.1">
    <property type="nucleotide sequence ID" value="NZ_CBCSFW010000002.1"/>
</dbReference>
<organism evidence="3 5">
    <name type="scientific">Staphylococcus schweitzeri</name>
    <dbReference type="NCBI Taxonomy" id="1654388"/>
    <lineage>
        <taxon>Bacteria</taxon>
        <taxon>Bacillati</taxon>
        <taxon>Bacillota</taxon>
        <taxon>Bacilli</taxon>
        <taxon>Bacillales</taxon>
        <taxon>Staphylococcaceae</taxon>
        <taxon>Staphylococcus</taxon>
    </lineage>
</organism>
<evidence type="ECO:0000313" key="1">
    <source>
        <dbReference type="EMBL" id="CDR27143.1"/>
    </source>
</evidence>
<keyword evidence="6" id="KW-1185">Reference proteome</keyword>
<evidence type="ECO:0000313" key="3">
    <source>
        <dbReference type="EMBL" id="PNZ49800.1"/>
    </source>
</evidence>
<dbReference type="InterPro" id="IPR046318">
    <property type="entry name" value="DUF5344"/>
</dbReference>
<dbReference type="EMBL" id="CCEH01000002">
    <property type="protein sequence ID" value="CDR27143.1"/>
    <property type="molecule type" value="Genomic_DNA"/>
</dbReference>
<dbReference type="NCBIfam" id="TIGR04197">
    <property type="entry name" value="T7SS_SACOL2603"/>
    <property type="match status" value="1"/>
</dbReference>
<accession>A0A2K4AI62</accession>
<evidence type="ECO:0000313" key="6">
    <source>
        <dbReference type="Proteomes" id="UP000596960"/>
    </source>
</evidence>
<name>A0A2K4AI62_9STAP</name>
<reference evidence="2 6" key="3">
    <citation type="submission" date="2020-10" db="EMBL/GenBank/DDBJ databases">
        <title>Phenotypic and genomic profiling of Staphylococcus argenteus in Canada and the United States and recommendations for clinical result reporting.</title>
        <authorList>
            <person name="Eshaghi A."/>
            <person name="Bommersbach C."/>
            <person name="Zitterman S."/>
            <person name="Burnham C.-A.D."/>
            <person name="Patel R."/>
            <person name="Schuetz A.N."/>
            <person name="Patel S.N."/>
            <person name="Kus J.V."/>
        </authorList>
    </citation>
    <scope>NUCLEOTIDE SEQUENCE [LARGE SCALE GENOMIC DNA]</scope>
    <source>
        <strain evidence="2 6">DSM 28300</strain>
    </source>
</reference>
<reference evidence="1 4" key="1">
    <citation type="submission" date="2014-05" db="EMBL/GenBank/DDBJ databases">
        <authorList>
            <person name="Aslett A.Martin."/>
            <person name="De Silva Nishadi"/>
        </authorList>
    </citation>
    <scope>NUCLEOTIDE SEQUENCE [LARGE SCALE GENOMIC DNA]</scope>
</reference>
<dbReference type="EMBL" id="PPQS01000030">
    <property type="protein sequence ID" value="PNZ49800.1"/>
    <property type="molecule type" value="Genomic_DNA"/>
</dbReference>
<protein>
    <submittedName>
        <fullName evidence="1 3">Type VII secretion effector</fullName>
    </submittedName>
</protein>
<sequence>MGEIKVETSSTIGKIESISNAGSNVSFDNVSDSLEYTNISPFTGFAAASSTLTTAISNYHSIITQDAEAMKTAVNDFRDKDADIAGQIDGNNNIGPGL</sequence>
<evidence type="ECO:0000313" key="4">
    <source>
        <dbReference type="Proteomes" id="UP000044616"/>
    </source>
</evidence>
<dbReference type="Proteomes" id="UP000596960">
    <property type="component" value="Unassembled WGS sequence"/>
</dbReference>
<dbReference type="InterPro" id="IPR021477">
    <property type="entry name" value="TVIIS_effector_SACOL2603_fam"/>
</dbReference>